<evidence type="ECO:0000313" key="2">
    <source>
        <dbReference type="EMBL" id="SEG57588.1"/>
    </source>
</evidence>
<keyword evidence="3" id="KW-1185">Reference proteome</keyword>
<dbReference type="Proteomes" id="UP000236732">
    <property type="component" value="Unassembled WGS sequence"/>
</dbReference>
<dbReference type="AlphaFoldDB" id="A0A1H6BA05"/>
<sequence>MASLPRRWRSCSEPRRAEGLLVQRCTARQGFRHWPPGSTRAPGTCSATSPGPASTATEESCAAKDPNDSSFNGLSKERRTRYNAEFGGVARRGHAYAAPPDGGQGSSVNFTVTFLKPSDLSIPDNIALVLASARVRRSLATAASEIFFSASR</sequence>
<evidence type="ECO:0000256" key="1">
    <source>
        <dbReference type="SAM" id="MobiDB-lite"/>
    </source>
</evidence>
<reference evidence="2 3" key="1">
    <citation type="submission" date="2016-10" db="EMBL/GenBank/DDBJ databases">
        <authorList>
            <person name="de Groot N.N."/>
        </authorList>
    </citation>
    <scope>NUCLEOTIDE SEQUENCE [LARGE SCALE GENOMIC DNA]</scope>
    <source>
        <strain evidence="2 3">CGMCC 4.7037</strain>
    </source>
</reference>
<organism evidence="2 3">
    <name type="scientific">Nonomuraea solani</name>
    <dbReference type="NCBI Taxonomy" id="1144553"/>
    <lineage>
        <taxon>Bacteria</taxon>
        <taxon>Bacillati</taxon>
        <taxon>Actinomycetota</taxon>
        <taxon>Actinomycetes</taxon>
        <taxon>Streptosporangiales</taxon>
        <taxon>Streptosporangiaceae</taxon>
        <taxon>Nonomuraea</taxon>
    </lineage>
</organism>
<name>A0A1H6BA05_9ACTN</name>
<feature type="compositionally biased region" description="Polar residues" evidence="1">
    <location>
        <begin position="45"/>
        <end position="58"/>
    </location>
</feature>
<proteinExistence type="predicted"/>
<evidence type="ECO:0000313" key="3">
    <source>
        <dbReference type="Proteomes" id="UP000236732"/>
    </source>
</evidence>
<gene>
    <name evidence="2" type="ORF">SAMN05444920_103250</name>
</gene>
<protein>
    <submittedName>
        <fullName evidence="2">Uncharacterized protein</fullName>
    </submittedName>
</protein>
<feature type="region of interest" description="Disordered" evidence="1">
    <location>
        <begin position="31"/>
        <end position="76"/>
    </location>
</feature>
<dbReference type="EMBL" id="FNVT01000003">
    <property type="protein sequence ID" value="SEG57588.1"/>
    <property type="molecule type" value="Genomic_DNA"/>
</dbReference>
<accession>A0A1H6BA05</accession>